<keyword evidence="1" id="KW-0472">Membrane</keyword>
<dbReference type="AlphaFoldDB" id="A0A853CGF2"/>
<keyword evidence="4" id="KW-1185">Reference proteome</keyword>
<evidence type="ECO:0000313" key="3">
    <source>
        <dbReference type="EMBL" id="NYJ07014.1"/>
    </source>
</evidence>
<keyword evidence="1" id="KW-1133">Transmembrane helix</keyword>
<evidence type="ECO:0000256" key="1">
    <source>
        <dbReference type="SAM" id="Phobius"/>
    </source>
</evidence>
<dbReference type="Proteomes" id="UP000541969">
    <property type="component" value="Unassembled WGS sequence"/>
</dbReference>
<dbReference type="InterPro" id="IPR018649">
    <property type="entry name" value="SHOCT"/>
</dbReference>
<protein>
    <submittedName>
        <fullName evidence="3">Putative membrane protein</fullName>
    </submittedName>
</protein>
<accession>A0A853CGF2</accession>
<sequence length="88" mass="9965">MMGWFYGNGAHMTGWGWAAMTISSVLLLALLGTILLLLVRLGSRPVDRPAERRAPEQLLGERFARGEIDEDEYRRRLDVLAERRTPAP</sequence>
<feature type="transmembrane region" description="Helical" evidence="1">
    <location>
        <begin position="15"/>
        <end position="39"/>
    </location>
</feature>
<reference evidence="3 4" key="1">
    <citation type="submission" date="2020-07" db="EMBL/GenBank/DDBJ databases">
        <title>Sequencing the genomes of 1000 actinobacteria strains.</title>
        <authorList>
            <person name="Klenk H.-P."/>
        </authorList>
    </citation>
    <scope>NUCLEOTIDE SEQUENCE [LARGE SCALE GENOMIC DNA]</scope>
    <source>
        <strain evidence="3 4">DSM 104001</strain>
    </source>
</reference>
<keyword evidence="1" id="KW-0812">Transmembrane</keyword>
<feature type="domain" description="SHOCT" evidence="2">
    <location>
        <begin position="55"/>
        <end position="80"/>
    </location>
</feature>
<evidence type="ECO:0000313" key="4">
    <source>
        <dbReference type="Proteomes" id="UP000541969"/>
    </source>
</evidence>
<dbReference type="Pfam" id="PF09851">
    <property type="entry name" value="SHOCT"/>
    <property type="match status" value="1"/>
</dbReference>
<dbReference type="EMBL" id="JACBZT010000001">
    <property type="protein sequence ID" value="NYJ07014.1"/>
    <property type="molecule type" value="Genomic_DNA"/>
</dbReference>
<evidence type="ECO:0000259" key="2">
    <source>
        <dbReference type="Pfam" id="PF09851"/>
    </source>
</evidence>
<proteinExistence type="predicted"/>
<organism evidence="3 4">
    <name type="scientific">Petropleomorpha daqingensis</name>
    <dbReference type="NCBI Taxonomy" id="2026353"/>
    <lineage>
        <taxon>Bacteria</taxon>
        <taxon>Bacillati</taxon>
        <taxon>Actinomycetota</taxon>
        <taxon>Actinomycetes</taxon>
        <taxon>Geodermatophilales</taxon>
        <taxon>Geodermatophilaceae</taxon>
        <taxon>Petropleomorpha</taxon>
    </lineage>
</organism>
<name>A0A853CGF2_9ACTN</name>
<comment type="caution">
    <text evidence="3">The sequence shown here is derived from an EMBL/GenBank/DDBJ whole genome shotgun (WGS) entry which is preliminary data.</text>
</comment>
<gene>
    <name evidence="3" type="ORF">GGQ55_003292</name>
</gene>